<dbReference type="PROSITE" id="PS50995">
    <property type="entry name" value="HTH_MARR_2"/>
    <property type="match status" value="1"/>
</dbReference>
<dbReference type="STRING" id="471852.Tcur_3831"/>
<dbReference type="Pfam" id="PF01047">
    <property type="entry name" value="MarR"/>
    <property type="match status" value="1"/>
</dbReference>
<dbReference type="AlphaFoldDB" id="D1AD53"/>
<proteinExistence type="predicted"/>
<gene>
    <name evidence="2" type="ordered locus">Tcur_3831</name>
</gene>
<protein>
    <submittedName>
        <fullName evidence="2">Transcriptional regulator, MarR family</fullName>
    </submittedName>
</protein>
<organism evidence="2 3">
    <name type="scientific">Thermomonospora curvata (strain ATCC 19995 / DSM 43183 / JCM 3096 / KCTC 9072 / NBRC 15933 / NCIMB 10081 / Henssen B9)</name>
    <dbReference type="NCBI Taxonomy" id="471852"/>
    <lineage>
        <taxon>Bacteria</taxon>
        <taxon>Bacillati</taxon>
        <taxon>Actinomycetota</taxon>
        <taxon>Actinomycetes</taxon>
        <taxon>Streptosporangiales</taxon>
        <taxon>Thermomonosporaceae</taxon>
        <taxon>Thermomonospora</taxon>
    </lineage>
</organism>
<dbReference type="SMART" id="SM00347">
    <property type="entry name" value="HTH_MARR"/>
    <property type="match status" value="1"/>
</dbReference>
<dbReference type="InterPro" id="IPR039422">
    <property type="entry name" value="MarR/SlyA-like"/>
</dbReference>
<dbReference type="PANTHER" id="PTHR33164">
    <property type="entry name" value="TRANSCRIPTIONAL REGULATOR, MARR FAMILY"/>
    <property type="match status" value="1"/>
</dbReference>
<dbReference type="HOGENOM" id="CLU_083287_27_0_11"/>
<feature type="domain" description="HTH marR-type" evidence="1">
    <location>
        <begin position="31"/>
        <end position="165"/>
    </location>
</feature>
<dbReference type="eggNOG" id="COG1846">
    <property type="taxonomic scope" value="Bacteria"/>
</dbReference>
<dbReference type="InterPro" id="IPR036390">
    <property type="entry name" value="WH_DNA-bd_sf"/>
</dbReference>
<dbReference type="SUPFAM" id="SSF46785">
    <property type="entry name" value="Winged helix' DNA-binding domain"/>
    <property type="match status" value="1"/>
</dbReference>
<evidence type="ECO:0000313" key="2">
    <source>
        <dbReference type="EMBL" id="ACY99362.1"/>
    </source>
</evidence>
<reference evidence="2 3" key="1">
    <citation type="journal article" date="2011" name="Stand. Genomic Sci.">
        <title>Complete genome sequence of Thermomonospora curvata type strain (B9).</title>
        <authorList>
            <person name="Chertkov O."/>
            <person name="Sikorski J."/>
            <person name="Nolan M."/>
            <person name="Lapidus A."/>
            <person name="Lucas S."/>
            <person name="Del Rio T.G."/>
            <person name="Tice H."/>
            <person name="Cheng J.F."/>
            <person name="Goodwin L."/>
            <person name="Pitluck S."/>
            <person name="Liolios K."/>
            <person name="Ivanova N."/>
            <person name="Mavromatis K."/>
            <person name="Mikhailova N."/>
            <person name="Ovchinnikova G."/>
            <person name="Pati A."/>
            <person name="Chen A."/>
            <person name="Palaniappan K."/>
            <person name="Djao O.D."/>
            <person name="Land M."/>
            <person name="Hauser L."/>
            <person name="Chang Y.J."/>
            <person name="Jeffries C.D."/>
            <person name="Brettin T."/>
            <person name="Han C."/>
            <person name="Detter J.C."/>
            <person name="Rohde M."/>
            <person name="Goker M."/>
            <person name="Woyke T."/>
            <person name="Bristow J."/>
            <person name="Eisen J.A."/>
            <person name="Markowitz V."/>
            <person name="Hugenholtz P."/>
            <person name="Klenk H.P."/>
            <person name="Kyrpides N.C."/>
        </authorList>
    </citation>
    <scope>NUCLEOTIDE SEQUENCE [LARGE SCALE GENOMIC DNA]</scope>
    <source>
        <strain evidence="3">ATCC 19995 / DSM 43183 / JCM 3096 / KCTC 9072 / NBRC 15933 / NCIMB 10081 / Henssen B9</strain>
    </source>
</reference>
<dbReference type="EMBL" id="CP001738">
    <property type="protein sequence ID" value="ACY99362.1"/>
    <property type="molecule type" value="Genomic_DNA"/>
</dbReference>
<dbReference type="PANTHER" id="PTHR33164:SF43">
    <property type="entry name" value="HTH-TYPE TRANSCRIPTIONAL REPRESSOR YETL"/>
    <property type="match status" value="1"/>
</dbReference>
<evidence type="ECO:0000313" key="3">
    <source>
        <dbReference type="Proteomes" id="UP000001918"/>
    </source>
</evidence>
<dbReference type="RefSeq" id="WP_012854146.1">
    <property type="nucleotide sequence ID" value="NC_013510.1"/>
</dbReference>
<dbReference type="GO" id="GO:0006950">
    <property type="term" value="P:response to stress"/>
    <property type="evidence" value="ECO:0007669"/>
    <property type="project" value="TreeGrafter"/>
</dbReference>
<keyword evidence="3" id="KW-1185">Reference proteome</keyword>
<dbReference type="KEGG" id="tcu:Tcur_3831"/>
<dbReference type="Gene3D" id="1.10.10.10">
    <property type="entry name" value="Winged helix-like DNA-binding domain superfamily/Winged helix DNA-binding domain"/>
    <property type="match status" value="1"/>
</dbReference>
<sequence length="172" mass="19294">MPEPGRMPRLDPLAVTRARWAEQTLPGDPWPFLATGSLSRLHQIVSRALDDRLKPFELSRTGYFLLTTLSLIKGERARLGTLSRYLMIHPTTVTLTVDQLERAGLVTRERHPHDRRATLVRLTGSGLERVRQANAALQDDAAEGPLGELTGRYRKLFEALQEVRAAVGDTDF</sequence>
<dbReference type="GO" id="GO:0003700">
    <property type="term" value="F:DNA-binding transcription factor activity"/>
    <property type="evidence" value="ECO:0007669"/>
    <property type="project" value="InterPro"/>
</dbReference>
<evidence type="ECO:0000259" key="1">
    <source>
        <dbReference type="PROSITE" id="PS50995"/>
    </source>
</evidence>
<accession>D1AD53</accession>
<name>D1AD53_THECD</name>
<dbReference type="Proteomes" id="UP000001918">
    <property type="component" value="Chromosome"/>
</dbReference>
<dbReference type="InterPro" id="IPR000835">
    <property type="entry name" value="HTH_MarR-typ"/>
</dbReference>
<dbReference type="InterPro" id="IPR036388">
    <property type="entry name" value="WH-like_DNA-bd_sf"/>
</dbReference>